<protein>
    <submittedName>
        <fullName evidence="1">Spectrin beta non-erythrocytic 1</fullName>
    </submittedName>
</protein>
<evidence type="ECO:0000313" key="1">
    <source>
        <dbReference type="EMBL" id="TNN20160.1"/>
    </source>
</evidence>
<keyword evidence="2" id="KW-1185">Reference proteome</keyword>
<gene>
    <name evidence="1" type="ORF">EWB00_005106</name>
</gene>
<dbReference type="AlphaFoldDB" id="A0A4Z2DVE3"/>
<sequence>MESQYGINNRTDEMQVVKTNEQLEKSQNNTSHSSNDVVYKHHMIEKEDQHSKMKITEPITCGHYDQFIINEIYSEKLDLSPIDRSALKYAIRVSDEDDQIKKDLQLRMTQLLIP</sequence>
<dbReference type="EMBL" id="SKCS01000034">
    <property type="protein sequence ID" value="TNN20160.1"/>
    <property type="molecule type" value="Genomic_DNA"/>
</dbReference>
<dbReference type="OrthoDB" id="6268719at2759"/>
<dbReference type="Proteomes" id="UP000311919">
    <property type="component" value="Unassembled WGS sequence"/>
</dbReference>
<name>A0A4Z2DVE3_SCHJA</name>
<organism evidence="1 2">
    <name type="scientific">Schistosoma japonicum</name>
    <name type="common">Blood fluke</name>
    <dbReference type="NCBI Taxonomy" id="6182"/>
    <lineage>
        <taxon>Eukaryota</taxon>
        <taxon>Metazoa</taxon>
        <taxon>Spiralia</taxon>
        <taxon>Lophotrochozoa</taxon>
        <taxon>Platyhelminthes</taxon>
        <taxon>Trematoda</taxon>
        <taxon>Digenea</taxon>
        <taxon>Strigeidida</taxon>
        <taxon>Schistosomatoidea</taxon>
        <taxon>Schistosomatidae</taxon>
        <taxon>Schistosoma</taxon>
    </lineage>
</organism>
<evidence type="ECO:0000313" key="2">
    <source>
        <dbReference type="Proteomes" id="UP000311919"/>
    </source>
</evidence>
<proteinExistence type="predicted"/>
<accession>A0A4Z2DVE3</accession>
<comment type="caution">
    <text evidence="1">The sequence shown here is derived from an EMBL/GenBank/DDBJ whole genome shotgun (WGS) entry which is preliminary data.</text>
</comment>
<reference evidence="1 2" key="1">
    <citation type="submission" date="2019-03" db="EMBL/GenBank/DDBJ databases">
        <title>An improved genome assembly of the fluke Schistosoma japonicum.</title>
        <authorList>
            <person name="Hu W."/>
            <person name="Luo F."/>
            <person name="Yin M."/>
            <person name="Mo X."/>
            <person name="Sun C."/>
            <person name="Wu Q."/>
            <person name="Zhu B."/>
            <person name="Xiang M."/>
            <person name="Wang J."/>
            <person name="Wang Y."/>
            <person name="Zhang T."/>
            <person name="Xu B."/>
            <person name="Zheng H."/>
            <person name="Feng Z."/>
        </authorList>
    </citation>
    <scope>NUCLEOTIDE SEQUENCE [LARGE SCALE GENOMIC DNA]</scope>
    <source>
        <strain evidence="1">HuSjv2</strain>
        <tissue evidence="1">Worms</tissue>
    </source>
</reference>